<organism evidence="4 5">
    <name type="scientific">Sungouiella intermedia</name>
    <dbReference type="NCBI Taxonomy" id="45354"/>
    <lineage>
        <taxon>Eukaryota</taxon>
        <taxon>Fungi</taxon>
        <taxon>Dikarya</taxon>
        <taxon>Ascomycota</taxon>
        <taxon>Saccharomycotina</taxon>
        <taxon>Pichiomycetes</taxon>
        <taxon>Metschnikowiaceae</taxon>
        <taxon>Sungouiella</taxon>
    </lineage>
</organism>
<dbReference type="EMBL" id="LT635758">
    <property type="protein sequence ID" value="SGZ52876.1"/>
    <property type="molecule type" value="Genomic_DNA"/>
</dbReference>
<feature type="coiled-coil region" evidence="1">
    <location>
        <begin position="163"/>
        <end position="197"/>
    </location>
</feature>
<accession>A0A1L0D8M3</accession>
<keyword evidence="5" id="KW-1185">Reference proteome</keyword>
<evidence type="ECO:0000256" key="2">
    <source>
        <dbReference type="SAM" id="MobiDB-lite"/>
    </source>
</evidence>
<evidence type="ECO:0000259" key="3">
    <source>
        <dbReference type="PROSITE" id="PS00036"/>
    </source>
</evidence>
<dbReference type="AlphaFoldDB" id="A0A1L0D8M3"/>
<gene>
    <name evidence="4" type="ORF">SAMEA4029010_CIC11G00000002357</name>
</gene>
<dbReference type="PROSITE" id="PS00036">
    <property type="entry name" value="BZIP_BASIC"/>
    <property type="match status" value="1"/>
</dbReference>
<evidence type="ECO:0000313" key="5">
    <source>
        <dbReference type="Proteomes" id="UP000182334"/>
    </source>
</evidence>
<dbReference type="InterPro" id="IPR004827">
    <property type="entry name" value="bZIP"/>
</dbReference>
<dbReference type="GO" id="GO:0003700">
    <property type="term" value="F:DNA-binding transcription factor activity"/>
    <property type="evidence" value="ECO:0007669"/>
    <property type="project" value="InterPro"/>
</dbReference>
<dbReference type="Proteomes" id="UP000182334">
    <property type="component" value="Chromosome III"/>
</dbReference>
<protein>
    <submittedName>
        <fullName evidence="4">CIC11C00000002357</fullName>
    </submittedName>
</protein>
<evidence type="ECO:0000256" key="1">
    <source>
        <dbReference type="SAM" id="Coils"/>
    </source>
</evidence>
<dbReference type="Gene3D" id="3.30.160.60">
    <property type="entry name" value="Classic Zinc Finger"/>
    <property type="match status" value="1"/>
</dbReference>
<sequence length="215" mass="24317">MERIAIYYHFNFETDDSSLSADALLESLVVDSQSDSCTSHHTSEYGDVAGDVGAGFGDFAVDGVAGFDEFAVNAVKFESADEFEARSSDGGCSSGSEAPTATFKFVDESEQFLKKRKPETENSDVEQVRSRLKRRSNRPAKAGSANGEDSRRMRNTMAARRYRERQRKDVEVLDARIRQMEEELRNAKVEIMWWKMESTRWKEEAQRKSLPADSI</sequence>
<dbReference type="CDD" id="cd12193">
    <property type="entry name" value="bZIP_GCN4"/>
    <property type="match status" value="1"/>
</dbReference>
<dbReference type="SUPFAM" id="SSF57959">
    <property type="entry name" value="Leucine zipper domain"/>
    <property type="match status" value="1"/>
</dbReference>
<keyword evidence="1" id="KW-0175">Coiled coil</keyword>
<evidence type="ECO:0000313" key="4">
    <source>
        <dbReference type="EMBL" id="SGZ52876.1"/>
    </source>
</evidence>
<feature type="domain" description="BZIP" evidence="3">
    <location>
        <begin position="151"/>
        <end position="165"/>
    </location>
</feature>
<name>A0A1L0D8M3_9ASCO</name>
<feature type="region of interest" description="Disordered" evidence="2">
    <location>
        <begin position="114"/>
        <end position="163"/>
    </location>
</feature>
<reference evidence="4 5" key="1">
    <citation type="submission" date="2016-10" db="EMBL/GenBank/DDBJ databases">
        <authorList>
            <person name="de Groot N.N."/>
        </authorList>
    </citation>
    <scope>NUCLEOTIDE SEQUENCE [LARGE SCALE GENOMIC DNA]</scope>
    <source>
        <strain evidence="4 5">CBS 141442</strain>
    </source>
</reference>
<dbReference type="OrthoDB" id="2257100at2759"/>
<dbReference type="InterPro" id="IPR046347">
    <property type="entry name" value="bZIP_sf"/>
</dbReference>
<proteinExistence type="predicted"/>